<sequence>MARSDYGLIYGCLGACDTYGKRSGSDWLAGPLPWTPGRRGPLRPGHHTKDPCIFLHHTDPGPT</sequence>
<gene>
    <name evidence="1" type="ORF">E2C01_013349</name>
</gene>
<evidence type="ECO:0000313" key="1">
    <source>
        <dbReference type="EMBL" id="MPC20406.1"/>
    </source>
</evidence>
<evidence type="ECO:0000313" key="2">
    <source>
        <dbReference type="Proteomes" id="UP000324222"/>
    </source>
</evidence>
<dbReference type="AlphaFoldDB" id="A0A5B7DH17"/>
<comment type="caution">
    <text evidence="1">The sequence shown here is derived from an EMBL/GenBank/DDBJ whole genome shotgun (WGS) entry which is preliminary data.</text>
</comment>
<organism evidence="1 2">
    <name type="scientific">Portunus trituberculatus</name>
    <name type="common">Swimming crab</name>
    <name type="synonym">Neptunus trituberculatus</name>
    <dbReference type="NCBI Taxonomy" id="210409"/>
    <lineage>
        <taxon>Eukaryota</taxon>
        <taxon>Metazoa</taxon>
        <taxon>Ecdysozoa</taxon>
        <taxon>Arthropoda</taxon>
        <taxon>Crustacea</taxon>
        <taxon>Multicrustacea</taxon>
        <taxon>Malacostraca</taxon>
        <taxon>Eumalacostraca</taxon>
        <taxon>Eucarida</taxon>
        <taxon>Decapoda</taxon>
        <taxon>Pleocyemata</taxon>
        <taxon>Brachyura</taxon>
        <taxon>Eubrachyura</taxon>
        <taxon>Portunoidea</taxon>
        <taxon>Portunidae</taxon>
        <taxon>Portuninae</taxon>
        <taxon>Portunus</taxon>
    </lineage>
</organism>
<protein>
    <submittedName>
        <fullName evidence="1">Uncharacterized protein</fullName>
    </submittedName>
</protein>
<name>A0A5B7DH17_PORTR</name>
<keyword evidence="2" id="KW-1185">Reference proteome</keyword>
<dbReference type="Proteomes" id="UP000324222">
    <property type="component" value="Unassembled WGS sequence"/>
</dbReference>
<proteinExistence type="predicted"/>
<dbReference type="EMBL" id="VSRR010000868">
    <property type="protein sequence ID" value="MPC20406.1"/>
    <property type="molecule type" value="Genomic_DNA"/>
</dbReference>
<accession>A0A5B7DH17</accession>
<reference evidence="1 2" key="1">
    <citation type="submission" date="2019-05" db="EMBL/GenBank/DDBJ databases">
        <title>Another draft genome of Portunus trituberculatus and its Hox gene families provides insights of decapod evolution.</title>
        <authorList>
            <person name="Jeong J.-H."/>
            <person name="Song I."/>
            <person name="Kim S."/>
            <person name="Choi T."/>
            <person name="Kim D."/>
            <person name="Ryu S."/>
            <person name="Kim W."/>
        </authorList>
    </citation>
    <scope>NUCLEOTIDE SEQUENCE [LARGE SCALE GENOMIC DNA]</scope>
    <source>
        <tissue evidence="1">Muscle</tissue>
    </source>
</reference>